<dbReference type="EMBL" id="JAEDAO010000001">
    <property type="protein sequence ID" value="MBK0394193.1"/>
    <property type="molecule type" value="Genomic_DNA"/>
</dbReference>
<dbReference type="InterPro" id="IPR055348">
    <property type="entry name" value="DctQ"/>
</dbReference>
<feature type="transmembrane region" description="Helical" evidence="9">
    <location>
        <begin position="134"/>
        <end position="151"/>
    </location>
</feature>
<dbReference type="GO" id="GO:0022857">
    <property type="term" value="F:transmembrane transporter activity"/>
    <property type="evidence" value="ECO:0007669"/>
    <property type="project" value="UniProtKB-UniRule"/>
</dbReference>
<evidence type="ECO:0000256" key="2">
    <source>
        <dbReference type="ARBA" id="ARBA00022448"/>
    </source>
</evidence>
<feature type="transmembrane region" description="Helical" evidence="9">
    <location>
        <begin position="92"/>
        <end position="114"/>
    </location>
</feature>
<comment type="subunit">
    <text evidence="9">The complex comprises the extracytoplasmic solute receptor protein and the two transmembrane proteins.</text>
</comment>
<dbReference type="AlphaFoldDB" id="A0A934USX8"/>
<dbReference type="GO" id="GO:0005886">
    <property type="term" value="C:plasma membrane"/>
    <property type="evidence" value="ECO:0007669"/>
    <property type="project" value="UniProtKB-SubCell"/>
</dbReference>
<evidence type="ECO:0000313" key="11">
    <source>
        <dbReference type="EMBL" id="MBK0394193.1"/>
    </source>
</evidence>
<comment type="function">
    <text evidence="9">Part of the tripartite ATP-independent periplasmic (TRAP) transport system.</text>
</comment>
<evidence type="ECO:0000256" key="1">
    <source>
        <dbReference type="ARBA" id="ARBA00004429"/>
    </source>
</evidence>
<gene>
    <name evidence="11" type="ORF">I8E28_16445</name>
</gene>
<dbReference type="PANTHER" id="PTHR35011:SF4">
    <property type="entry name" value="SLL1102 PROTEIN"/>
    <property type="match status" value="1"/>
</dbReference>
<evidence type="ECO:0000256" key="9">
    <source>
        <dbReference type="RuleBase" id="RU369079"/>
    </source>
</evidence>
<keyword evidence="5 9" id="KW-0812">Transmembrane</keyword>
<dbReference type="RefSeq" id="WP_200789194.1">
    <property type="nucleotide sequence ID" value="NZ_JAEDAO010000001.1"/>
</dbReference>
<keyword evidence="12" id="KW-1185">Reference proteome</keyword>
<dbReference type="PANTHER" id="PTHR35011">
    <property type="entry name" value="2,3-DIKETO-L-GULONATE TRAP TRANSPORTER SMALL PERMEASE PROTEIN YIAM"/>
    <property type="match status" value="1"/>
</dbReference>
<feature type="transmembrane region" description="Helical" evidence="9">
    <location>
        <begin position="21"/>
        <end position="43"/>
    </location>
</feature>
<evidence type="ECO:0000313" key="12">
    <source>
        <dbReference type="Proteomes" id="UP000617041"/>
    </source>
</evidence>
<name>A0A934USX8_9BURK</name>
<dbReference type="Pfam" id="PF04290">
    <property type="entry name" value="DctQ"/>
    <property type="match status" value="1"/>
</dbReference>
<sequence length="198" mass="22139">MQALLKLSRAIDWLSNQVGRWIIWLILGSTIISGVNAVVRKAFNMSSNAYLEVQWYLFAASFLLAAGYTLLQGEHVKIDVIYGRLSRKTQNWIDIFGFVVFLLPVAAVILWMAVPFFLQGFRSGEMSSNAGGLIRWPVYLMMPIGFALLLLQGLSELIKRVAFAMGLIEDPAVKKGEKSAEEELAEEIRRLAEAEGKV</sequence>
<reference evidence="11" key="1">
    <citation type="submission" date="2020-12" db="EMBL/GenBank/DDBJ databases">
        <title>Ramlibacter sp. nov., isolated from a freshwater alga, Cryptomonas.</title>
        <authorList>
            <person name="Kim H.M."/>
            <person name="Jeon C.O."/>
        </authorList>
    </citation>
    <scope>NUCLEOTIDE SEQUENCE</scope>
    <source>
        <strain evidence="11">CrO1</strain>
    </source>
</reference>
<keyword evidence="2 9" id="KW-0813">Transport</keyword>
<comment type="subcellular location">
    <subcellularLocation>
        <location evidence="1 9">Cell inner membrane</location>
        <topology evidence="1 9">Multi-pass membrane protein</topology>
    </subcellularLocation>
</comment>
<comment type="similarity">
    <text evidence="8 9">Belongs to the TRAP transporter small permease family.</text>
</comment>
<evidence type="ECO:0000259" key="10">
    <source>
        <dbReference type="Pfam" id="PF04290"/>
    </source>
</evidence>
<keyword evidence="4 9" id="KW-0997">Cell inner membrane</keyword>
<proteinExistence type="inferred from homology"/>
<protein>
    <recommendedName>
        <fullName evidence="9">TRAP transporter small permease protein</fullName>
    </recommendedName>
</protein>
<keyword evidence="3" id="KW-1003">Cell membrane</keyword>
<keyword evidence="6 9" id="KW-1133">Transmembrane helix</keyword>
<feature type="transmembrane region" description="Helical" evidence="9">
    <location>
        <begin position="55"/>
        <end position="71"/>
    </location>
</feature>
<keyword evidence="7 9" id="KW-0472">Membrane</keyword>
<evidence type="ECO:0000256" key="6">
    <source>
        <dbReference type="ARBA" id="ARBA00022989"/>
    </source>
</evidence>
<evidence type="ECO:0000256" key="3">
    <source>
        <dbReference type="ARBA" id="ARBA00022475"/>
    </source>
</evidence>
<evidence type="ECO:0000256" key="4">
    <source>
        <dbReference type="ARBA" id="ARBA00022519"/>
    </source>
</evidence>
<dbReference type="Proteomes" id="UP000617041">
    <property type="component" value="Unassembled WGS sequence"/>
</dbReference>
<comment type="caution">
    <text evidence="11">The sequence shown here is derived from an EMBL/GenBank/DDBJ whole genome shotgun (WGS) entry which is preliminary data.</text>
</comment>
<evidence type="ECO:0000256" key="5">
    <source>
        <dbReference type="ARBA" id="ARBA00022692"/>
    </source>
</evidence>
<accession>A0A934USX8</accession>
<evidence type="ECO:0000256" key="8">
    <source>
        <dbReference type="ARBA" id="ARBA00038436"/>
    </source>
</evidence>
<feature type="domain" description="Tripartite ATP-independent periplasmic transporters DctQ component" evidence="10">
    <location>
        <begin position="31"/>
        <end position="161"/>
    </location>
</feature>
<dbReference type="InterPro" id="IPR007387">
    <property type="entry name" value="TRAP_DctQ"/>
</dbReference>
<evidence type="ECO:0000256" key="7">
    <source>
        <dbReference type="ARBA" id="ARBA00023136"/>
    </source>
</evidence>
<organism evidence="11 12">
    <name type="scientific">Ramlibacter algicola</name>
    <dbReference type="NCBI Taxonomy" id="2795217"/>
    <lineage>
        <taxon>Bacteria</taxon>
        <taxon>Pseudomonadati</taxon>
        <taxon>Pseudomonadota</taxon>
        <taxon>Betaproteobacteria</taxon>
        <taxon>Burkholderiales</taxon>
        <taxon>Comamonadaceae</taxon>
        <taxon>Ramlibacter</taxon>
    </lineage>
</organism>